<evidence type="ECO:0000256" key="10">
    <source>
        <dbReference type="SAM" id="Phobius"/>
    </source>
</evidence>
<comment type="subcellular location">
    <subcellularLocation>
        <location evidence="1">Cell membrane</location>
        <topology evidence="1">Multi-pass membrane protein</topology>
    </subcellularLocation>
    <subcellularLocation>
        <location evidence="9">Membrane</location>
        <topology evidence="9">Multi-pass membrane protein</topology>
    </subcellularLocation>
</comment>
<dbReference type="AlphaFoldDB" id="A0A1A9F3Z1"/>
<feature type="transmembrane region" description="Helical" evidence="10">
    <location>
        <begin position="298"/>
        <end position="316"/>
    </location>
</feature>
<dbReference type="InterPro" id="IPR025383">
    <property type="entry name" value="MrpA_C/MbhD"/>
</dbReference>
<dbReference type="InterPro" id="IPR001750">
    <property type="entry name" value="ND/Mrp_TM"/>
</dbReference>
<reference evidence="17" key="1">
    <citation type="submission" date="2016-05" db="EMBL/GenBank/DDBJ databases">
        <authorList>
            <person name="Baek K."/>
            <person name="Yang S.-J."/>
        </authorList>
    </citation>
    <scope>NUCLEOTIDE SEQUENCE [LARGE SCALE GENOMIC DNA]</scope>
    <source>
        <strain evidence="17">ST58-10</strain>
    </source>
</reference>
<dbReference type="InterPro" id="IPR046806">
    <property type="entry name" value="MrpA_C/MbhE"/>
</dbReference>
<dbReference type="InterPro" id="IPR001516">
    <property type="entry name" value="Proton_antipo_N"/>
</dbReference>
<keyword evidence="3" id="KW-0050">Antiport</keyword>
<dbReference type="Pfam" id="PF04039">
    <property type="entry name" value="MnhB"/>
    <property type="match status" value="1"/>
</dbReference>
<dbReference type="GO" id="GO:0015297">
    <property type="term" value="F:antiporter activity"/>
    <property type="evidence" value="ECO:0007669"/>
    <property type="project" value="UniProtKB-KW"/>
</dbReference>
<keyword evidence="17" id="KW-1185">Reference proteome</keyword>
<dbReference type="GO" id="GO:0005886">
    <property type="term" value="C:plasma membrane"/>
    <property type="evidence" value="ECO:0007669"/>
    <property type="project" value="UniProtKB-SubCell"/>
</dbReference>
<evidence type="ECO:0000256" key="4">
    <source>
        <dbReference type="ARBA" id="ARBA00022475"/>
    </source>
</evidence>
<feature type="transmembrane region" description="Helical" evidence="10">
    <location>
        <begin position="409"/>
        <end position="427"/>
    </location>
</feature>
<evidence type="ECO:0000313" key="16">
    <source>
        <dbReference type="EMBL" id="ANG65044.1"/>
    </source>
</evidence>
<feature type="transmembrane region" description="Helical" evidence="10">
    <location>
        <begin position="786"/>
        <end position="808"/>
    </location>
</feature>
<dbReference type="PANTHER" id="PTHR43373">
    <property type="entry name" value="NA(+)/H(+) ANTIPORTER SUBUNIT"/>
    <property type="match status" value="1"/>
</dbReference>
<keyword evidence="6 10" id="KW-1133">Transmembrane helix</keyword>
<evidence type="ECO:0000256" key="1">
    <source>
        <dbReference type="ARBA" id="ARBA00004651"/>
    </source>
</evidence>
<feature type="transmembrane region" description="Helical" evidence="10">
    <location>
        <begin position="568"/>
        <end position="585"/>
    </location>
</feature>
<reference evidence="16 17" key="2">
    <citation type="journal article" date="2018" name="Int. J. Syst. Evol. Microbiol.">
        <title>Marinobacterium aestuarii sp. nov., a benzene-degrading marine bacterium isolated from estuary sediment.</title>
        <authorList>
            <person name="Bae S.S."/>
            <person name="Jung J."/>
            <person name="Chung D."/>
            <person name="Baek K."/>
        </authorList>
    </citation>
    <scope>NUCLEOTIDE SEQUENCE [LARGE SCALE GENOMIC DNA]</scope>
    <source>
        <strain evidence="16 17">ST58-10</strain>
    </source>
</reference>
<dbReference type="NCBIfam" id="NF009288">
    <property type="entry name" value="PRK12648.1"/>
    <property type="match status" value="1"/>
</dbReference>
<dbReference type="InterPro" id="IPR042106">
    <property type="entry name" value="Nuo/plastoQ_OxRdtase_6_NuoJ"/>
</dbReference>
<dbReference type="PRINTS" id="PR01434">
    <property type="entry name" value="NADHDHGNASE5"/>
</dbReference>
<feature type="transmembrane region" description="Helical" evidence="10">
    <location>
        <begin position="651"/>
        <end position="673"/>
    </location>
</feature>
<dbReference type="Gene3D" id="1.20.120.1200">
    <property type="entry name" value="NADH-ubiquinone/plastoquinone oxidoreductase chain 6, subunit NuoJ"/>
    <property type="match status" value="1"/>
</dbReference>
<gene>
    <name evidence="16" type="ORF">A8C75_00755</name>
</gene>
<feature type="domain" description="NADH-Ubiquinone oxidoreductase (complex I) chain 5 N-terminal" evidence="12">
    <location>
        <begin position="66"/>
        <end position="108"/>
    </location>
</feature>
<dbReference type="Pfam" id="PF13244">
    <property type="entry name" value="MbhD"/>
    <property type="match status" value="1"/>
</dbReference>
<evidence type="ECO:0000259" key="13">
    <source>
        <dbReference type="Pfam" id="PF04039"/>
    </source>
</evidence>
<feature type="transmembrane region" description="Helical" evidence="10">
    <location>
        <begin position="626"/>
        <end position="645"/>
    </location>
</feature>
<evidence type="ECO:0000313" key="17">
    <source>
        <dbReference type="Proteomes" id="UP000078070"/>
    </source>
</evidence>
<dbReference type="EMBL" id="CP015839">
    <property type="protein sequence ID" value="ANG65044.1"/>
    <property type="molecule type" value="Genomic_DNA"/>
</dbReference>
<dbReference type="Pfam" id="PF00662">
    <property type="entry name" value="Proton_antipo_N"/>
    <property type="match status" value="1"/>
</dbReference>
<dbReference type="RefSeq" id="WP_067386866.1">
    <property type="nucleotide sequence ID" value="NZ_CP015839.1"/>
</dbReference>
<feature type="transmembrane region" description="Helical" evidence="10">
    <location>
        <begin position="163"/>
        <end position="184"/>
    </location>
</feature>
<evidence type="ECO:0000256" key="6">
    <source>
        <dbReference type="ARBA" id="ARBA00022989"/>
    </source>
</evidence>
<feature type="domain" description="MrpA C-terminal/MbhE" evidence="15">
    <location>
        <begin position="686"/>
        <end position="771"/>
    </location>
</feature>
<feature type="transmembrane region" description="Helical" evidence="10">
    <location>
        <begin position="269"/>
        <end position="291"/>
    </location>
</feature>
<feature type="transmembrane region" description="Helical" evidence="10">
    <location>
        <begin position="889"/>
        <end position="914"/>
    </location>
</feature>
<keyword evidence="8 10" id="KW-0472">Membrane</keyword>
<evidence type="ECO:0000256" key="8">
    <source>
        <dbReference type="ARBA" id="ARBA00023136"/>
    </source>
</evidence>
<feature type="transmembrane region" description="Helical" evidence="10">
    <location>
        <begin position="597"/>
        <end position="619"/>
    </location>
</feature>
<dbReference type="Proteomes" id="UP000078070">
    <property type="component" value="Chromosome"/>
</dbReference>
<accession>A0A1A9F3Z1</accession>
<sequence>MTLMWIPLLPLLGALVPILASGLGRTACAWATAVLPALALLLTLSLIPQIEGSSSIQAQLEWLPALGLNISFRFDGLALLFSILILGIGLLVILYARYYLSAQDSLPRLYAYLMLFMTAMLGIVLSGNLLQLWMFWELTSISSFLLIGYWWHKSEARRGARMAVTVTGAGGLALLGGILLLGKITGSYELDVILASGDLIRAHAWYPVTLVLVLLGVFTKSAQFPFHFWLPHAMAAPTPVSAYLHSATMVKAGLFLLARLYPALSGTDLWFVLVSLTGLTTLLVGAYFALFKHDLKGLLAYSTVSHLGLITLLFGLGTKLGAVAAVFHIINHATFKASLFMAAGIIDHECGTRDMRRINGMWKYMPYTAALAMVAALAMAGVPLMNGFLSKEMFFAETLQQHFLGSLSWIIPVLATLAGIFSVAYSVRFIHDVFFNGEPINLPRTPHEPPRYMKVPVEILVALCLLVGIFPSLVVGPLLALASSAVLGGELPEYSLAIWHGLNMPLIMSLVAMCGGLLVYFNRRHIYAFQKQFPEFNANEAFERVVRRLIAAATWLLERLDNGSLQRYLVLMLLLWVLLVGQSMLDLVSLVGDRPQLPLDGVAVAMALLLCIGAVATVIYNRNRVVALLMLSVVGLVVSLVFARFSAPDLALTQLVVEVVTLILLMLALFFLPQRTPRESRPSHILRDLSLSIVIGGLMGSISYAMMTRSFNPISDFFLQNSKTGGGGDNVVNVILVDFRGFDTLGEITVLGIAALGIYNLLAGLRLFMPSGDADGRNWARDRHPLVLATISQSVLPLALLVSAFIFLRGHNMPGGGFIAGLVTAVALILQYMAQGVDWMKARVRVIYPRLIGCGVLLSTLTGAASWLFGRPFLTSWFGHFELPLVGEFELASAMTFDLGVYMTVVGSTLLILANLGQMTTSERPVTKEQD</sequence>
<dbReference type="STRING" id="1821621.A8C75_00755"/>
<feature type="transmembrane region" description="Helical" evidence="10">
    <location>
        <begin position="502"/>
        <end position="521"/>
    </location>
</feature>
<evidence type="ECO:0000256" key="2">
    <source>
        <dbReference type="ARBA" id="ARBA00022448"/>
    </source>
</evidence>
<feature type="transmembrane region" description="Helical" evidence="10">
    <location>
        <begin position="748"/>
        <end position="765"/>
    </location>
</feature>
<dbReference type="InterPro" id="IPR050616">
    <property type="entry name" value="CPA3_Na-H_Antiporter_A"/>
</dbReference>
<evidence type="ECO:0000256" key="3">
    <source>
        <dbReference type="ARBA" id="ARBA00022449"/>
    </source>
</evidence>
<organism evidence="16 17">
    <name type="scientific">Marinobacterium aestuarii</name>
    <dbReference type="NCBI Taxonomy" id="1821621"/>
    <lineage>
        <taxon>Bacteria</taxon>
        <taxon>Pseudomonadati</taxon>
        <taxon>Pseudomonadota</taxon>
        <taxon>Gammaproteobacteria</taxon>
        <taxon>Oceanospirillales</taxon>
        <taxon>Oceanospirillaceae</taxon>
        <taxon>Marinobacterium</taxon>
    </lineage>
</organism>
<protein>
    <submittedName>
        <fullName evidence="16">Monovalent cation/H+ antiporter subunit A</fullName>
    </submittedName>
</protein>
<feature type="domain" description="NADH:quinone oxidoreductase/Mrp antiporter transmembrane" evidence="11">
    <location>
        <begin position="126"/>
        <end position="402"/>
    </location>
</feature>
<dbReference type="PANTHER" id="PTHR43373:SF1">
    <property type="entry name" value="NA(+)_H(+) ANTIPORTER SUBUNIT A"/>
    <property type="match status" value="1"/>
</dbReference>
<proteinExistence type="predicted"/>
<dbReference type="Pfam" id="PF20501">
    <property type="entry name" value="MbhE"/>
    <property type="match status" value="1"/>
</dbReference>
<feature type="transmembrane region" description="Helical" evidence="10">
    <location>
        <begin position="846"/>
        <end position="869"/>
    </location>
</feature>
<evidence type="ECO:0000256" key="7">
    <source>
        <dbReference type="ARBA" id="ARBA00023065"/>
    </source>
</evidence>
<feature type="domain" description="Na+/H+ antiporter MnhB subunit-related protein" evidence="13">
    <location>
        <begin position="787"/>
        <end position="910"/>
    </location>
</feature>
<feature type="domain" description="MrpA C-terminal/MbhD" evidence="14">
    <location>
        <begin position="609"/>
        <end position="674"/>
    </location>
</feature>
<dbReference type="KEGG" id="mars:A8C75_00755"/>
<evidence type="ECO:0000259" key="12">
    <source>
        <dbReference type="Pfam" id="PF00662"/>
    </source>
</evidence>
<name>A0A1A9F3Z1_9GAMM</name>
<dbReference type="InterPro" id="IPR007182">
    <property type="entry name" value="MnhB"/>
</dbReference>
<evidence type="ECO:0000259" key="14">
    <source>
        <dbReference type="Pfam" id="PF13244"/>
    </source>
</evidence>
<keyword evidence="4" id="KW-1003">Cell membrane</keyword>
<feature type="transmembrane region" description="Helical" evidence="10">
    <location>
        <begin position="367"/>
        <end position="389"/>
    </location>
</feature>
<evidence type="ECO:0000259" key="15">
    <source>
        <dbReference type="Pfam" id="PF20501"/>
    </source>
</evidence>
<feature type="transmembrane region" description="Helical" evidence="10">
    <location>
        <begin position="204"/>
        <end position="230"/>
    </location>
</feature>
<dbReference type="GO" id="GO:0006811">
    <property type="term" value="P:monoatomic ion transport"/>
    <property type="evidence" value="ECO:0007669"/>
    <property type="project" value="UniProtKB-KW"/>
</dbReference>
<keyword evidence="5 9" id="KW-0812">Transmembrane</keyword>
<feature type="transmembrane region" description="Helical" evidence="10">
    <location>
        <begin position="814"/>
        <end position="834"/>
    </location>
</feature>
<keyword evidence="2" id="KW-0813">Transport</keyword>
<dbReference type="OrthoDB" id="9811798at2"/>
<feature type="transmembrane region" description="Helical" evidence="10">
    <location>
        <begin position="685"/>
        <end position="707"/>
    </location>
</feature>
<feature type="transmembrane region" description="Helical" evidence="10">
    <location>
        <begin position="76"/>
        <end position="97"/>
    </location>
</feature>
<keyword evidence="7" id="KW-0406">Ion transport</keyword>
<feature type="transmembrane region" description="Helical" evidence="10">
    <location>
        <begin position="133"/>
        <end position="151"/>
    </location>
</feature>
<feature type="transmembrane region" description="Helical" evidence="10">
    <location>
        <begin position="459"/>
        <end position="482"/>
    </location>
</feature>
<feature type="transmembrane region" description="Helical" evidence="10">
    <location>
        <begin position="109"/>
        <end position="127"/>
    </location>
</feature>
<evidence type="ECO:0000256" key="9">
    <source>
        <dbReference type="RuleBase" id="RU000320"/>
    </source>
</evidence>
<evidence type="ECO:0000259" key="11">
    <source>
        <dbReference type="Pfam" id="PF00361"/>
    </source>
</evidence>
<evidence type="ECO:0000256" key="5">
    <source>
        <dbReference type="ARBA" id="ARBA00022692"/>
    </source>
</evidence>
<feature type="transmembrane region" description="Helical" evidence="10">
    <location>
        <begin position="322"/>
        <end position="346"/>
    </location>
</feature>
<dbReference type="Pfam" id="PF00361">
    <property type="entry name" value="Proton_antipo_M"/>
    <property type="match status" value="1"/>
</dbReference>